<dbReference type="GO" id="GO:0006825">
    <property type="term" value="P:copper ion transport"/>
    <property type="evidence" value="ECO:0007669"/>
    <property type="project" value="InterPro"/>
</dbReference>
<dbReference type="PANTHER" id="PTHR34820:SF4">
    <property type="entry name" value="INNER MEMBRANE PROTEIN YEBZ"/>
    <property type="match status" value="1"/>
</dbReference>
<evidence type="ECO:0000256" key="3">
    <source>
        <dbReference type="ARBA" id="ARBA00022729"/>
    </source>
</evidence>
<name>A0A158J5R6_9BURK</name>
<dbReference type="AlphaFoldDB" id="A0A158J5R6"/>
<proteinExistence type="predicted"/>
<evidence type="ECO:0000256" key="2">
    <source>
        <dbReference type="ARBA" id="ARBA00022723"/>
    </source>
</evidence>
<evidence type="ECO:0000259" key="6">
    <source>
        <dbReference type="Pfam" id="PF04234"/>
    </source>
</evidence>
<dbReference type="Pfam" id="PF04234">
    <property type="entry name" value="CopC"/>
    <property type="match status" value="1"/>
</dbReference>
<keyword evidence="4" id="KW-0186">Copper</keyword>
<feature type="domain" description="CopC" evidence="6">
    <location>
        <begin position="29"/>
        <end position="124"/>
    </location>
</feature>
<dbReference type="OrthoDB" id="9796814at2"/>
<dbReference type="InterPro" id="IPR007348">
    <property type="entry name" value="CopC_dom"/>
</dbReference>
<dbReference type="EMBL" id="FCOK02000072">
    <property type="protein sequence ID" value="SAL64244.1"/>
    <property type="molecule type" value="Genomic_DNA"/>
</dbReference>
<feature type="chain" id="PRO_5008502034" evidence="5">
    <location>
        <begin position="29"/>
        <end position="125"/>
    </location>
</feature>
<dbReference type="InterPro" id="IPR032694">
    <property type="entry name" value="CopC/D"/>
</dbReference>
<accession>A0A158J5R6</accession>
<feature type="signal peptide" evidence="5">
    <location>
        <begin position="1"/>
        <end position="28"/>
    </location>
</feature>
<dbReference type="InterPro" id="IPR014756">
    <property type="entry name" value="Ig_E-set"/>
</dbReference>
<dbReference type="Proteomes" id="UP000054683">
    <property type="component" value="Unassembled WGS sequence"/>
</dbReference>
<dbReference type="GO" id="GO:0005886">
    <property type="term" value="C:plasma membrane"/>
    <property type="evidence" value="ECO:0007669"/>
    <property type="project" value="TreeGrafter"/>
</dbReference>
<dbReference type="GO" id="GO:0005507">
    <property type="term" value="F:copper ion binding"/>
    <property type="evidence" value="ECO:0007669"/>
    <property type="project" value="InterPro"/>
</dbReference>
<organism evidence="7 8">
    <name type="scientific">Caballeronia udeis</name>
    <dbReference type="NCBI Taxonomy" id="1232866"/>
    <lineage>
        <taxon>Bacteria</taxon>
        <taxon>Pseudomonadati</taxon>
        <taxon>Pseudomonadota</taxon>
        <taxon>Betaproteobacteria</taxon>
        <taxon>Burkholderiales</taxon>
        <taxon>Burkholderiaceae</taxon>
        <taxon>Caballeronia</taxon>
    </lineage>
</organism>
<evidence type="ECO:0000313" key="8">
    <source>
        <dbReference type="Proteomes" id="UP000054683"/>
    </source>
</evidence>
<evidence type="ECO:0000313" key="7">
    <source>
        <dbReference type="EMBL" id="SAL64244.1"/>
    </source>
</evidence>
<keyword evidence="3 5" id="KW-0732">Signal</keyword>
<dbReference type="GO" id="GO:0046688">
    <property type="term" value="P:response to copper ion"/>
    <property type="evidence" value="ECO:0007669"/>
    <property type="project" value="InterPro"/>
</dbReference>
<comment type="subcellular location">
    <subcellularLocation>
        <location evidence="1">Cell envelope</location>
    </subcellularLocation>
</comment>
<dbReference type="GO" id="GO:0042597">
    <property type="term" value="C:periplasmic space"/>
    <property type="evidence" value="ECO:0007669"/>
    <property type="project" value="InterPro"/>
</dbReference>
<evidence type="ECO:0000256" key="5">
    <source>
        <dbReference type="SAM" id="SignalP"/>
    </source>
</evidence>
<dbReference type="Gene3D" id="2.60.40.1220">
    <property type="match status" value="1"/>
</dbReference>
<dbReference type="SUPFAM" id="SSF81296">
    <property type="entry name" value="E set domains"/>
    <property type="match status" value="1"/>
</dbReference>
<dbReference type="RefSeq" id="WP_062091413.1">
    <property type="nucleotide sequence ID" value="NZ_FCOK02000072.1"/>
</dbReference>
<evidence type="ECO:0000256" key="4">
    <source>
        <dbReference type="ARBA" id="ARBA00023008"/>
    </source>
</evidence>
<dbReference type="InterPro" id="IPR014755">
    <property type="entry name" value="Cu-Rt/internalin_Ig-like"/>
</dbReference>
<keyword evidence="2" id="KW-0479">Metal-binding</keyword>
<protein>
    <submittedName>
        <fullName evidence="7">Copper resistance protein CopC</fullName>
    </submittedName>
</protein>
<dbReference type="GO" id="GO:0030313">
    <property type="term" value="C:cell envelope"/>
    <property type="evidence" value="ECO:0007669"/>
    <property type="project" value="UniProtKB-SubCell"/>
</dbReference>
<sequence length="125" mass="13120">MKTSFLTAPTARGLVASLTLAITQLAHAHAFPKHEVPAAGSTVPSSQQAVTIDFDDGLESEFSAITVTDARGMSVTSGKAVVDSSNAKHMWVALNALMPGVYTVTWVAVAADGHRTQGEYTFTVK</sequence>
<dbReference type="PANTHER" id="PTHR34820">
    <property type="entry name" value="INNER MEMBRANE PROTEIN YEBZ"/>
    <property type="match status" value="1"/>
</dbReference>
<gene>
    <name evidence="7" type="ORF">AWB69_07228</name>
</gene>
<evidence type="ECO:0000256" key="1">
    <source>
        <dbReference type="ARBA" id="ARBA00004196"/>
    </source>
</evidence>
<reference evidence="7 8" key="1">
    <citation type="submission" date="2016-01" db="EMBL/GenBank/DDBJ databases">
        <authorList>
            <person name="Oliw E.H."/>
        </authorList>
    </citation>
    <scope>NUCLEOTIDE SEQUENCE [LARGE SCALE GENOMIC DNA]</scope>
    <source>
        <strain evidence="7">LMG 27134</strain>
    </source>
</reference>